<dbReference type="SUPFAM" id="SSF56003">
    <property type="entry name" value="Molybdenum cofactor-binding domain"/>
    <property type="match status" value="1"/>
</dbReference>
<dbReference type="Gene3D" id="3.90.1170.50">
    <property type="entry name" value="Aldehyde oxidase/xanthine dehydrogenase, a/b hammerhead"/>
    <property type="match status" value="1"/>
</dbReference>
<dbReference type="Pfam" id="PF02738">
    <property type="entry name" value="MoCoBD_1"/>
    <property type="match status" value="1"/>
</dbReference>
<feature type="domain" description="Aldehyde oxidase/xanthine dehydrogenase a/b hammerhead" evidence="3">
    <location>
        <begin position="24"/>
        <end position="136"/>
    </location>
</feature>
<name>A0A246BMH7_9DEIO</name>
<dbReference type="InterPro" id="IPR016208">
    <property type="entry name" value="Ald_Oxase/xanthine_DH-like"/>
</dbReference>
<keyword evidence="1" id="KW-0500">Molybdenum</keyword>
<dbReference type="InterPro" id="IPR000674">
    <property type="entry name" value="Ald_Oxase/Xan_DH_a/b"/>
</dbReference>
<dbReference type="GO" id="GO:0005506">
    <property type="term" value="F:iron ion binding"/>
    <property type="evidence" value="ECO:0007669"/>
    <property type="project" value="InterPro"/>
</dbReference>
<evidence type="ECO:0000313" key="4">
    <source>
        <dbReference type="EMBL" id="OWL96855.1"/>
    </source>
</evidence>
<dbReference type="InterPro" id="IPR008274">
    <property type="entry name" value="AldOxase/xan_DH_MoCoBD1"/>
</dbReference>
<dbReference type="EMBL" id="NHMK01000010">
    <property type="protein sequence ID" value="OWL96855.1"/>
    <property type="molecule type" value="Genomic_DNA"/>
</dbReference>
<sequence>MTAGDQKKYVGARVSRVDGPAKVRGEATFAAEHDLPGVLHAVLISAACAHGRVSRLDTAAARQVPGVLDVFSHQSDGWNMGKVGGYPRGPAGTSLLPFQGPEISYRGEPVALVVAQTLEAARHAALLVEIEYDRRPHHATLQAALDGPLLARKPLPPLGHSRGKPGRILKHAPHVIERTYDTPVQHHNPMEMHAVIADWDGDERVTIYEPTQWMQSAQGTLAAALGLEPEDVHVVSPFVGGGFGSKATSWPHLLVTALAARVLRRPVKLVLTRAQMFAAVGYRAATRSEYRAALDGPQISALELHAHTQTGPADLFPEQVGMIPKMLYATEHMEFKQTLVQTHAGPNIMMRAPGEASGSFGLEVLMDELAAEAGLDPLEFRRRHHADTDPESGKPFSSKHLLECYDRAAGAFGWERRTPEPGSMKDGDTLIGWGMATAAYPVYASAATARARLHADGRVDVEAGSHDIGTGTYSILAQIAADALGTDLERVTVKLGDSRLPKNGYSGGSRTAGSVGSAVLAAAQGLRQELTDLAVNDPLSPLHGLAPIDIEVRGGALHAGTLRDPLTDILTRAGRDQHETYREIIPSGGGQKELDALKQGQDGMIEAVTDTHARYSFGAVFVEVRVDPDFMTPRVSRIVGAFDIGQVLNAKTAESQLIGGLIWGVSAALHEQGETDPATGLVLNANLADYHIPVNADIGEVRAIALNGHPDFHTSALGARGAGELGIVGTAAAIANAIHHATGKRIRSTPITVDKLLG</sequence>
<dbReference type="Pfam" id="PF01315">
    <property type="entry name" value="Ald_Xan_dh_C"/>
    <property type="match status" value="1"/>
</dbReference>
<dbReference type="SUPFAM" id="SSF54665">
    <property type="entry name" value="CO dehydrogenase molybdoprotein N-domain-like"/>
    <property type="match status" value="1"/>
</dbReference>
<keyword evidence="5" id="KW-1185">Reference proteome</keyword>
<dbReference type="OrthoDB" id="9759099at2"/>
<evidence type="ECO:0000256" key="1">
    <source>
        <dbReference type="ARBA" id="ARBA00022505"/>
    </source>
</evidence>
<dbReference type="Gene3D" id="3.30.365.10">
    <property type="entry name" value="Aldehyde oxidase/xanthine dehydrogenase, molybdopterin binding domain"/>
    <property type="match status" value="4"/>
</dbReference>
<dbReference type="RefSeq" id="WP_088248052.1">
    <property type="nucleotide sequence ID" value="NZ_NHMK01000010.1"/>
</dbReference>
<evidence type="ECO:0000256" key="2">
    <source>
        <dbReference type="ARBA" id="ARBA00023002"/>
    </source>
</evidence>
<dbReference type="PANTHER" id="PTHR11908">
    <property type="entry name" value="XANTHINE DEHYDROGENASE"/>
    <property type="match status" value="1"/>
</dbReference>
<dbReference type="InterPro" id="IPR037165">
    <property type="entry name" value="AldOxase/xan_DH_Mopterin-bd_sf"/>
</dbReference>
<dbReference type="PANTHER" id="PTHR11908:SF132">
    <property type="entry name" value="ALDEHYDE OXIDASE 1-RELATED"/>
    <property type="match status" value="1"/>
</dbReference>
<evidence type="ECO:0000313" key="5">
    <source>
        <dbReference type="Proteomes" id="UP000197208"/>
    </source>
</evidence>
<dbReference type="Proteomes" id="UP000197208">
    <property type="component" value="Unassembled WGS sequence"/>
</dbReference>
<keyword evidence="2" id="KW-0560">Oxidoreductase</keyword>
<accession>A0A246BMH7</accession>
<protein>
    <recommendedName>
        <fullName evidence="3">Aldehyde oxidase/xanthine dehydrogenase a/b hammerhead domain-containing protein</fullName>
    </recommendedName>
</protein>
<dbReference type="InterPro" id="IPR046867">
    <property type="entry name" value="AldOxase/xan_DH_MoCoBD2"/>
</dbReference>
<gene>
    <name evidence="4" type="ORF">CBQ26_07635</name>
</gene>
<dbReference type="Pfam" id="PF20256">
    <property type="entry name" value="MoCoBD_2"/>
    <property type="match status" value="1"/>
</dbReference>
<dbReference type="SMART" id="SM01008">
    <property type="entry name" value="Ald_Xan_dh_C"/>
    <property type="match status" value="1"/>
</dbReference>
<organism evidence="4 5">
    <name type="scientific">Deinococcus indicus</name>
    <dbReference type="NCBI Taxonomy" id="223556"/>
    <lineage>
        <taxon>Bacteria</taxon>
        <taxon>Thermotogati</taxon>
        <taxon>Deinococcota</taxon>
        <taxon>Deinococci</taxon>
        <taxon>Deinococcales</taxon>
        <taxon>Deinococcaceae</taxon>
        <taxon>Deinococcus</taxon>
    </lineage>
</organism>
<evidence type="ECO:0000259" key="3">
    <source>
        <dbReference type="SMART" id="SM01008"/>
    </source>
</evidence>
<dbReference type="InterPro" id="IPR036856">
    <property type="entry name" value="Ald_Oxase/Xan_DH_a/b_sf"/>
</dbReference>
<reference evidence="4 5" key="1">
    <citation type="submission" date="2017-05" db="EMBL/GenBank/DDBJ databases">
        <title>De novo genome assembly of Deniococcus indicus strain DR1.</title>
        <authorList>
            <person name="Chauhan D."/>
            <person name="Yennamalli R.M."/>
            <person name="Priyadarshini R."/>
        </authorList>
    </citation>
    <scope>NUCLEOTIDE SEQUENCE [LARGE SCALE GENOMIC DNA]</scope>
    <source>
        <strain evidence="4 5">DR1</strain>
    </source>
</reference>
<comment type="caution">
    <text evidence="4">The sequence shown here is derived from an EMBL/GenBank/DDBJ whole genome shotgun (WGS) entry which is preliminary data.</text>
</comment>
<proteinExistence type="predicted"/>
<dbReference type="AlphaFoldDB" id="A0A246BMH7"/>
<dbReference type="GO" id="GO:0016491">
    <property type="term" value="F:oxidoreductase activity"/>
    <property type="evidence" value="ECO:0007669"/>
    <property type="project" value="UniProtKB-KW"/>
</dbReference>